<gene>
    <name evidence="2" type="ORF">SAMN02745704_01981</name>
</gene>
<dbReference type="STRING" id="1121449.SAMN02745704_01981"/>
<organism evidence="2 3">
    <name type="scientific">Paucidesulfovibrio gracilis DSM 16080</name>
    <dbReference type="NCBI Taxonomy" id="1121449"/>
    <lineage>
        <taxon>Bacteria</taxon>
        <taxon>Pseudomonadati</taxon>
        <taxon>Thermodesulfobacteriota</taxon>
        <taxon>Desulfovibrionia</taxon>
        <taxon>Desulfovibrionales</taxon>
        <taxon>Desulfovibrionaceae</taxon>
        <taxon>Paucidesulfovibrio</taxon>
    </lineage>
</organism>
<dbReference type="InterPro" id="IPR035093">
    <property type="entry name" value="RelE/ParE_toxin_dom_sf"/>
</dbReference>
<dbReference type="Gene3D" id="3.30.2310.20">
    <property type="entry name" value="RelE-like"/>
    <property type="match status" value="1"/>
</dbReference>
<dbReference type="EMBL" id="FUYC01000009">
    <property type="protein sequence ID" value="SKA86673.1"/>
    <property type="molecule type" value="Genomic_DNA"/>
</dbReference>
<reference evidence="2 3" key="1">
    <citation type="submission" date="2017-02" db="EMBL/GenBank/DDBJ databases">
        <authorList>
            <person name="Peterson S.W."/>
        </authorList>
    </citation>
    <scope>NUCLEOTIDE SEQUENCE [LARGE SCALE GENOMIC DNA]</scope>
    <source>
        <strain evidence="2 3">DSM 16080</strain>
    </source>
</reference>
<name>A0A1T4XAZ6_9BACT</name>
<keyword evidence="1" id="KW-1277">Toxin-antitoxin system</keyword>
<evidence type="ECO:0000256" key="1">
    <source>
        <dbReference type="ARBA" id="ARBA00022649"/>
    </source>
</evidence>
<protein>
    <submittedName>
        <fullName evidence="2">ParE toxin of type II toxin-antitoxin system, parDE</fullName>
    </submittedName>
</protein>
<keyword evidence="3" id="KW-1185">Reference proteome</keyword>
<accession>A0A1T4XAZ6</accession>
<dbReference type="AlphaFoldDB" id="A0A1T4XAZ6"/>
<proteinExistence type="predicted"/>
<dbReference type="Pfam" id="PF05016">
    <property type="entry name" value="ParE_toxin"/>
    <property type="match status" value="1"/>
</dbReference>
<dbReference type="Proteomes" id="UP000190027">
    <property type="component" value="Unassembled WGS sequence"/>
</dbReference>
<dbReference type="RefSeq" id="WP_078717538.1">
    <property type="nucleotide sequence ID" value="NZ_FUYC01000009.1"/>
</dbReference>
<sequence length="91" mass="10327">MADVRITPAAKVQLLDIWKYTTEQWDEDQADASPRDIKTALDRLAENPMLGILQPEIFRCGADIHLGYGAYPAVWFGWQPELTLREPTILA</sequence>
<evidence type="ECO:0000313" key="2">
    <source>
        <dbReference type="EMBL" id="SKA86673.1"/>
    </source>
</evidence>
<dbReference type="OrthoDB" id="516834at2"/>
<dbReference type="InterPro" id="IPR007712">
    <property type="entry name" value="RelE/ParE_toxin"/>
</dbReference>
<evidence type="ECO:0000313" key="3">
    <source>
        <dbReference type="Proteomes" id="UP000190027"/>
    </source>
</evidence>